<dbReference type="InterPro" id="IPR036291">
    <property type="entry name" value="NAD(P)-bd_dom_sf"/>
</dbReference>
<dbReference type="Pfam" id="PF13561">
    <property type="entry name" value="adh_short_C2"/>
    <property type="match status" value="1"/>
</dbReference>
<sequence>MTMRQDKAEAYGRLAGRVAVITGAGDGIGRGVARRFAAEGAAIVVAEIDEATGESTTRELVEEFGADARFVRTDVTDREQVEAMVAAAVETWGRIDVLVNNAWGGTGGVGRVENKTDEQLDRGFAMGYYGPFWAMRAAFPHMREQGWGRVINMCSLNGVNAHMGTLEYNSAKEALRALTRTAAREWAPTGVVVNAVCPGAKSAAFRRRMAANPELATAADRSNPMGRIGDPEQDIAPVVLFLASEDARYLTGNTLFVDGGSHINGVVWEPDLDAS</sequence>
<dbReference type="SUPFAM" id="SSF51735">
    <property type="entry name" value="NAD(P)-binding Rossmann-fold domains"/>
    <property type="match status" value="1"/>
</dbReference>
<dbReference type="Gene3D" id="3.40.50.720">
    <property type="entry name" value="NAD(P)-binding Rossmann-like Domain"/>
    <property type="match status" value="1"/>
</dbReference>
<evidence type="ECO:0000256" key="2">
    <source>
        <dbReference type="ARBA" id="ARBA00023002"/>
    </source>
</evidence>
<dbReference type="RefSeq" id="WP_358140203.1">
    <property type="nucleotide sequence ID" value="NZ_JBFALK010000026.1"/>
</dbReference>
<comment type="caution">
    <text evidence="4">The sequence shown here is derived from an EMBL/GenBank/DDBJ whole genome shotgun (WGS) entry which is preliminary data.</text>
</comment>
<dbReference type="PANTHER" id="PTHR43639">
    <property type="entry name" value="OXIDOREDUCTASE, SHORT-CHAIN DEHYDROGENASE/REDUCTASE FAMILY (AFU_ORTHOLOGUE AFUA_5G02870)"/>
    <property type="match status" value="1"/>
</dbReference>
<dbReference type="PANTHER" id="PTHR43639:SF1">
    <property type="entry name" value="SHORT-CHAIN DEHYDROGENASE_REDUCTASE FAMILY PROTEIN"/>
    <property type="match status" value="1"/>
</dbReference>
<proteinExistence type="inferred from homology"/>
<dbReference type="CDD" id="cd05233">
    <property type="entry name" value="SDR_c"/>
    <property type="match status" value="1"/>
</dbReference>
<evidence type="ECO:0000313" key="5">
    <source>
        <dbReference type="Proteomes" id="UP001551675"/>
    </source>
</evidence>
<protein>
    <submittedName>
        <fullName evidence="4">SDR family oxidoreductase</fullName>
        <ecNumber evidence="4">1.-.-.-</ecNumber>
    </submittedName>
</protein>
<dbReference type="Proteomes" id="UP001551675">
    <property type="component" value="Unassembled WGS sequence"/>
</dbReference>
<organism evidence="4 5">
    <name type="scientific">Microtetraspora glauca</name>
    <dbReference type="NCBI Taxonomy" id="1996"/>
    <lineage>
        <taxon>Bacteria</taxon>
        <taxon>Bacillati</taxon>
        <taxon>Actinomycetota</taxon>
        <taxon>Actinomycetes</taxon>
        <taxon>Streptosporangiales</taxon>
        <taxon>Streptosporangiaceae</taxon>
        <taxon>Microtetraspora</taxon>
    </lineage>
</organism>
<dbReference type="PRINTS" id="PR00080">
    <property type="entry name" value="SDRFAMILY"/>
</dbReference>
<reference evidence="4 5" key="1">
    <citation type="submission" date="2024-06" db="EMBL/GenBank/DDBJ databases">
        <title>The Natural Products Discovery Center: Release of the First 8490 Sequenced Strains for Exploring Actinobacteria Biosynthetic Diversity.</title>
        <authorList>
            <person name="Kalkreuter E."/>
            <person name="Kautsar S.A."/>
            <person name="Yang D."/>
            <person name="Bader C.D."/>
            <person name="Teijaro C.N."/>
            <person name="Fluegel L."/>
            <person name="Davis C.M."/>
            <person name="Simpson J.R."/>
            <person name="Lauterbach L."/>
            <person name="Steele A.D."/>
            <person name="Gui C."/>
            <person name="Meng S."/>
            <person name="Li G."/>
            <person name="Viehrig K."/>
            <person name="Ye F."/>
            <person name="Su P."/>
            <person name="Kiefer A.F."/>
            <person name="Nichols A."/>
            <person name="Cepeda A.J."/>
            <person name="Yan W."/>
            <person name="Fan B."/>
            <person name="Jiang Y."/>
            <person name="Adhikari A."/>
            <person name="Zheng C.-J."/>
            <person name="Schuster L."/>
            <person name="Cowan T.M."/>
            <person name="Smanski M.J."/>
            <person name="Chevrette M.G."/>
            <person name="De Carvalho L.P.S."/>
            <person name="Shen B."/>
        </authorList>
    </citation>
    <scope>NUCLEOTIDE SEQUENCE [LARGE SCALE GENOMIC DNA]</scope>
    <source>
        <strain evidence="4 5">NPDC050100</strain>
    </source>
</reference>
<keyword evidence="2 4" id="KW-0560">Oxidoreductase</keyword>
<keyword evidence="5" id="KW-1185">Reference proteome</keyword>
<dbReference type="InterPro" id="IPR020904">
    <property type="entry name" value="Sc_DH/Rdtase_CS"/>
</dbReference>
<dbReference type="PROSITE" id="PS00061">
    <property type="entry name" value="ADH_SHORT"/>
    <property type="match status" value="1"/>
</dbReference>
<evidence type="ECO:0000256" key="1">
    <source>
        <dbReference type="ARBA" id="ARBA00006484"/>
    </source>
</evidence>
<evidence type="ECO:0000313" key="4">
    <source>
        <dbReference type="EMBL" id="MEV0974025.1"/>
    </source>
</evidence>
<dbReference type="PRINTS" id="PR00081">
    <property type="entry name" value="GDHRDH"/>
</dbReference>
<dbReference type="GO" id="GO:0016491">
    <property type="term" value="F:oxidoreductase activity"/>
    <property type="evidence" value="ECO:0007669"/>
    <property type="project" value="UniProtKB-KW"/>
</dbReference>
<dbReference type="SMART" id="SM00822">
    <property type="entry name" value="PKS_KR"/>
    <property type="match status" value="1"/>
</dbReference>
<evidence type="ECO:0000259" key="3">
    <source>
        <dbReference type="SMART" id="SM00822"/>
    </source>
</evidence>
<accession>A0ABV3GQV6</accession>
<dbReference type="EMBL" id="JBFALK010000026">
    <property type="protein sequence ID" value="MEV0974025.1"/>
    <property type="molecule type" value="Genomic_DNA"/>
</dbReference>
<name>A0ABV3GQV6_MICGL</name>
<gene>
    <name evidence="4" type="ORF">AB0I59_35995</name>
</gene>
<dbReference type="NCBIfam" id="NF005559">
    <property type="entry name" value="PRK07231.1"/>
    <property type="match status" value="1"/>
</dbReference>
<comment type="similarity">
    <text evidence="1">Belongs to the short-chain dehydrogenases/reductases (SDR) family.</text>
</comment>
<feature type="domain" description="Ketoreductase" evidence="3">
    <location>
        <begin position="17"/>
        <end position="199"/>
    </location>
</feature>
<dbReference type="EC" id="1.-.-.-" evidence="4"/>
<dbReference type="InterPro" id="IPR002347">
    <property type="entry name" value="SDR_fam"/>
</dbReference>
<dbReference type="InterPro" id="IPR057326">
    <property type="entry name" value="KR_dom"/>
</dbReference>